<dbReference type="NCBIfam" id="TIGR03311">
    <property type="entry name" value="Se_dep_XDH"/>
    <property type="match status" value="1"/>
</dbReference>
<comment type="caution">
    <text evidence="6">The sequence shown here is derived from an EMBL/GenBank/DDBJ whole genome shotgun (WGS) entry which is preliminary data.</text>
</comment>
<dbReference type="InterPro" id="IPR000674">
    <property type="entry name" value="Ald_Oxase/Xan_DH_a/b"/>
</dbReference>
<proteinExistence type="inferred from homology"/>
<keyword evidence="3" id="KW-0560">Oxidoreductase</keyword>
<dbReference type="Proteomes" id="UP001501047">
    <property type="component" value="Unassembled WGS sequence"/>
</dbReference>
<evidence type="ECO:0000313" key="6">
    <source>
        <dbReference type="EMBL" id="GAA0779269.1"/>
    </source>
</evidence>
<dbReference type="Pfam" id="PF20256">
    <property type="entry name" value="MoCoBD_2"/>
    <property type="match status" value="1"/>
</dbReference>
<dbReference type="InterPro" id="IPR017697">
    <property type="entry name" value="Xdh"/>
</dbReference>
<dbReference type="InterPro" id="IPR036856">
    <property type="entry name" value="Ald_Oxase/Xan_DH_a/b_sf"/>
</dbReference>
<dbReference type="PROSITE" id="PS51085">
    <property type="entry name" value="2FE2S_FER_2"/>
    <property type="match status" value="1"/>
</dbReference>
<dbReference type="Gene3D" id="1.10.150.120">
    <property type="entry name" value="[2Fe-2S]-binding domain"/>
    <property type="match status" value="1"/>
</dbReference>
<comment type="similarity">
    <text evidence="1">Belongs to the xanthine dehydrogenase family.</text>
</comment>
<dbReference type="InterPro" id="IPR036884">
    <property type="entry name" value="2Fe-2S-bd_dom_sf"/>
</dbReference>
<evidence type="ECO:0000259" key="5">
    <source>
        <dbReference type="PROSITE" id="PS51085"/>
    </source>
</evidence>
<evidence type="ECO:0000313" key="7">
    <source>
        <dbReference type="Proteomes" id="UP001501047"/>
    </source>
</evidence>
<dbReference type="SUPFAM" id="SSF47741">
    <property type="entry name" value="CO dehydrogenase ISP C-domain like"/>
    <property type="match status" value="1"/>
</dbReference>
<keyword evidence="7" id="KW-1185">Reference proteome</keyword>
<name>A0ABN1KYQ3_CLOSU</name>
<dbReference type="InterPro" id="IPR008274">
    <property type="entry name" value="AldOxase/xan_DH_MoCoBD1"/>
</dbReference>
<evidence type="ECO:0000256" key="4">
    <source>
        <dbReference type="ARBA" id="ARBA00023004"/>
    </source>
</evidence>
<reference evidence="6 7" key="1">
    <citation type="journal article" date="2019" name="Int. J. Syst. Evol. Microbiol.">
        <title>The Global Catalogue of Microorganisms (GCM) 10K type strain sequencing project: providing services to taxonomists for standard genome sequencing and annotation.</title>
        <authorList>
            <consortium name="The Broad Institute Genomics Platform"/>
            <consortium name="The Broad Institute Genome Sequencing Center for Infectious Disease"/>
            <person name="Wu L."/>
            <person name="Ma J."/>
        </authorList>
    </citation>
    <scope>NUCLEOTIDE SEQUENCE [LARGE SCALE GENOMIC DNA]</scope>
    <source>
        <strain evidence="6 7">JCM 1417</strain>
    </source>
</reference>
<organism evidence="6 7">
    <name type="scientific">Clostridium subterminale</name>
    <dbReference type="NCBI Taxonomy" id="1550"/>
    <lineage>
        <taxon>Bacteria</taxon>
        <taxon>Bacillati</taxon>
        <taxon>Bacillota</taxon>
        <taxon>Clostridia</taxon>
        <taxon>Eubacteriales</taxon>
        <taxon>Clostridiaceae</taxon>
        <taxon>Clostridium</taxon>
    </lineage>
</organism>
<dbReference type="InterPro" id="IPR016208">
    <property type="entry name" value="Ald_Oxase/xanthine_DH-like"/>
</dbReference>
<dbReference type="InterPro" id="IPR036010">
    <property type="entry name" value="2Fe-2S_ferredoxin-like_sf"/>
</dbReference>
<dbReference type="SMART" id="SM01008">
    <property type="entry name" value="Ald_Xan_dh_C"/>
    <property type="match status" value="1"/>
</dbReference>
<dbReference type="EMBL" id="BAAACI010000011">
    <property type="protein sequence ID" value="GAA0779269.1"/>
    <property type="molecule type" value="Genomic_DNA"/>
</dbReference>
<dbReference type="InterPro" id="IPR046867">
    <property type="entry name" value="AldOxase/xan_DH_MoCoBD2"/>
</dbReference>
<dbReference type="Pfam" id="PF00111">
    <property type="entry name" value="Fer2"/>
    <property type="match status" value="1"/>
</dbReference>
<evidence type="ECO:0000256" key="1">
    <source>
        <dbReference type="ARBA" id="ARBA00006849"/>
    </source>
</evidence>
<dbReference type="SUPFAM" id="SSF56003">
    <property type="entry name" value="Molybdenum cofactor-binding domain"/>
    <property type="match status" value="1"/>
</dbReference>
<dbReference type="SUPFAM" id="SSF54292">
    <property type="entry name" value="2Fe-2S ferredoxin-like"/>
    <property type="match status" value="1"/>
</dbReference>
<dbReference type="Pfam" id="PF01315">
    <property type="entry name" value="Ald_Xan_dh_C"/>
    <property type="match status" value="1"/>
</dbReference>
<evidence type="ECO:0000256" key="3">
    <source>
        <dbReference type="ARBA" id="ARBA00023002"/>
    </source>
</evidence>
<sequence length="887" mass="96911">MYEFVLNGKNISFIENMNLLEYLREEANLTSVKNGCGEGACGACMVLINGVQSRACINTLEKINGKEVQTVEGLSEFEKQVFSWSFSKAGAVQCGFCIPGMVISAKGLLNRTLTPSKEEIKAAIKENVCRCTGYVKIIEAIELAAQIFRHGKLNLDLERNGSIGKSLIRIDAMDKILGTAIYVDDMKVDGLVYGSALRAKYPRALVKEINIDKALNHPNVITILVAKDIPGNRYIGHISKDWPALIAVGEETRYVGDAIALVAAKSKKALKEILELIEVEYEELVPLTKPEMAMSYDAPRIHPEGNIYRNERVRRGNVEEVLKNSKYVVTNTYSTPFTEHAFLEPESALAMPDGDGVLVYTGSQGIYDDQREISDLLGLPKEKVRCISKYVGGGFGGKEDMSVQHHTALLSYIIKMPVKVTLSRKESIMTHPKRHAMEIKVTTACDDEGNLTAFIANIVSDTGAYASLGGPVLQRACTHAAGPYRCENVDITGTAVYTNNPPAGAFRGFGVTQSVFAGECNLNLLAEKVGISSWEIRYRNAVEPGDILPNGQIADSGTAIKETLLAVKDKYDSNEIVGIACCMKNSGIGVGLPDIGRCNLIIKDGVINVRTSAACIGQGVGTVMTQIICEVSGLSPNRIKIGFPDTFDSPNSGTTTASRQTVFTGEAIRIAALKFMEEVMKLYSEEKLIDHAIENHIECSTIRKWLLNNIDKVMNLLNDREFYGEYKGITDPINYPKENPVSHVAYGYATQLAILDKDGKLKEIVAAHDVGRSINPINVEGQIEGGVVMSLGYALTEDYPLNNCIPTAKFGTLGLFRAPAVPKILPIIIEKNTSDLAYGAKGIGEITSIPTAPAIQGAYYMLDHKFRTTLPLQDTFYKKQEGKKLTR</sequence>
<gene>
    <name evidence="6" type="primary">xdh</name>
    <name evidence="6" type="ORF">GCM10008908_37590</name>
</gene>
<keyword evidence="2" id="KW-0479">Metal-binding</keyword>
<dbReference type="Gene3D" id="3.30.365.10">
    <property type="entry name" value="Aldehyde oxidase/xanthine dehydrogenase, molybdopterin binding domain"/>
    <property type="match status" value="4"/>
</dbReference>
<dbReference type="InterPro" id="IPR002888">
    <property type="entry name" value="2Fe-2S-bd"/>
</dbReference>
<feature type="domain" description="2Fe-2S ferredoxin-type" evidence="5">
    <location>
        <begin position="1"/>
        <end position="74"/>
    </location>
</feature>
<dbReference type="Pfam" id="PF02738">
    <property type="entry name" value="MoCoBD_1"/>
    <property type="match status" value="1"/>
</dbReference>
<keyword evidence="4" id="KW-0408">Iron</keyword>
<dbReference type="Gene3D" id="3.10.20.30">
    <property type="match status" value="1"/>
</dbReference>
<accession>A0ABN1KYQ3</accession>
<protein>
    <submittedName>
        <fullName evidence="6">Selenium-dependent xanthine dehydrogenase</fullName>
    </submittedName>
</protein>
<dbReference type="InterPro" id="IPR006058">
    <property type="entry name" value="2Fe2S_fd_BS"/>
</dbReference>
<dbReference type="CDD" id="cd00207">
    <property type="entry name" value="fer2"/>
    <property type="match status" value="1"/>
</dbReference>
<dbReference type="Gene3D" id="3.90.1170.50">
    <property type="entry name" value="Aldehyde oxidase/xanthine dehydrogenase, a/b hammerhead"/>
    <property type="match status" value="1"/>
</dbReference>
<dbReference type="SUPFAM" id="SSF54665">
    <property type="entry name" value="CO dehydrogenase molybdoprotein N-domain-like"/>
    <property type="match status" value="1"/>
</dbReference>
<dbReference type="PANTHER" id="PTHR11908">
    <property type="entry name" value="XANTHINE DEHYDROGENASE"/>
    <property type="match status" value="1"/>
</dbReference>
<dbReference type="Pfam" id="PF01799">
    <property type="entry name" value="Fer2_2"/>
    <property type="match status" value="1"/>
</dbReference>
<dbReference type="InterPro" id="IPR012675">
    <property type="entry name" value="Beta-grasp_dom_sf"/>
</dbReference>
<evidence type="ECO:0000256" key="2">
    <source>
        <dbReference type="ARBA" id="ARBA00022723"/>
    </source>
</evidence>
<dbReference type="InterPro" id="IPR001041">
    <property type="entry name" value="2Fe-2S_ferredoxin-type"/>
</dbReference>
<dbReference type="InterPro" id="IPR037165">
    <property type="entry name" value="AldOxase/xan_DH_Mopterin-bd_sf"/>
</dbReference>
<dbReference type="PANTHER" id="PTHR11908:SF157">
    <property type="entry name" value="XANTHINE DEHYDROGENASE SUBUNIT D-RELATED"/>
    <property type="match status" value="1"/>
</dbReference>
<dbReference type="RefSeq" id="WP_343828082.1">
    <property type="nucleotide sequence ID" value="NZ_BAAACI010000011.1"/>
</dbReference>
<dbReference type="PROSITE" id="PS00197">
    <property type="entry name" value="2FE2S_FER_1"/>
    <property type="match status" value="1"/>
</dbReference>